<gene>
    <name evidence="3" type="ORF">LCGC14_0304880</name>
</gene>
<name>A0A0F9TU26_9ZZZZ</name>
<sequence length="182" mass="20027">MHTTFKHVVHHVNANPAIYVDHALWSRVMPSSERMRVSNMLSGVSDPLFAFGSDVLDYYHAPQGPRVSRGMASGHRLIKSIEATTVKQAVIDTLAPKEIKYDYVAVREAFGEIGDGLPLVTVDLRPGREAERKKALVDAIAAILRAQLGVDPVDLYVLFRETPAEDHYTGGSPLPAWVPADQ</sequence>
<evidence type="ECO:0000256" key="1">
    <source>
        <dbReference type="ARBA" id="ARBA00023235"/>
    </source>
</evidence>
<dbReference type="InterPro" id="IPR014347">
    <property type="entry name" value="Tautomerase/MIF_sf"/>
</dbReference>
<reference evidence="3" key="1">
    <citation type="journal article" date="2015" name="Nature">
        <title>Complex archaea that bridge the gap between prokaryotes and eukaryotes.</title>
        <authorList>
            <person name="Spang A."/>
            <person name="Saw J.H."/>
            <person name="Jorgensen S.L."/>
            <person name="Zaremba-Niedzwiedzka K."/>
            <person name="Martijn J."/>
            <person name="Lind A.E."/>
            <person name="van Eijk R."/>
            <person name="Schleper C."/>
            <person name="Guy L."/>
            <person name="Ettema T.J."/>
        </authorList>
    </citation>
    <scope>NUCLEOTIDE SEQUENCE</scope>
</reference>
<proteinExistence type="predicted"/>
<organism evidence="3">
    <name type="scientific">marine sediment metagenome</name>
    <dbReference type="NCBI Taxonomy" id="412755"/>
    <lineage>
        <taxon>unclassified sequences</taxon>
        <taxon>metagenomes</taxon>
        <taxon>ecological metagenomes</taxon>
    </lineage>
</organism>
<feature type="domain" description="4-oxalocrotonate tautomerase-like" evidence="2">
    <location>
        <begin position="118"/>
        <end position="172"/>
    </location>
</feature>
<accession>A0A0F9TU26</accession>
<evidence type="ECO:0000313" key="3">
    <source>
        <dbReference type="EMBL" id="KKN82819.1"/>
    </source>
</evidence>
<keyword evidence="1" id="KW-0413">Isomerase</keyword>
<dbReference type="SUPFAM" id="SSF55331">
    <property type="entry name" value="Tautomerase/MIF"/>
    <property type="match status" value="1"/>
</dbReference>
<dbReference type="EMBL" id="LAZR01000194">
    <property type="protein sequence ID" value="KKN82819.1"/>
    <property type="molecule type" value="Genomic_DNA"/>
</dbReference>
<evidence type="ECO:0000259" key="2">
    <source>
        <dbReference type="Pfam" id="PF01361"/>
    </source>
</evidence>
<dbReference type="InterPro" id="IPR004370">
    <property type="entry name" value="4-OT-like_dom"/>
</dbReference>
<dbReference type="Gene3D" id="3.30.429.10">
    <property type="entry name" value="Macrophage Migration Inhibitory Factor"/>
    <property type="match status" value="1"/>
</dbReference>
<protein>
    <recommendedName>
        <fullName evidence="2">4-oxalocrotonate tautomerase-like domain-containing protein</fullName>
    </recommendedName>
</protein>
<comment type="caution">
    <text evidence="3">The sequence shown here is derived from an EMBL/GenBank/DDBJ whole genome shotgun (WGS) entry which is preliminary data.</text>
</comment>
<dbReference type="GO" id="GO:0016853">
    <property type="term" value="F:isomerase activity"/>
    <property type="evidence" value="ECO:0007669"/>
    <property type="project" value="UniProtKB-KW"/>
</dbReference>
<dbReference type="AlphaFoldDB" id="A0A0F9TU26"/>
<dbReference type="Pfam" id="PF01361">
    <property type="entry name" value="Tautomerase"/>
    <property type="match status" value="1"/>
</dbReference>